<protein>
    <submittedName>
        <fullName evidence="1">Uncharacterized protein</fullName>
    </submittedName>
</protein>
<evidence type="ECO:0000313" key="1">
    <source>
        <dbReference type="EMBL" id="CDQ99641.1"/>
    </source>
</evidence>
<dbReference type="AlphaFoldDB" id="A0A060Z6K2"/>
<sequence length="64" mass="7473">VHKCSPSNLTELELFCKEEWEKMSVSRCAKLIETYPKRLTAQKVALQSINLRGLNNFARLIFQF</sequence>
<dbReference type="Proteomes" id="UP000193380">
    <property type="component" value="Unassembled WGS sequence"/>
</dbReference>
<gene>
    <name evidence="1" type="ORF">GSONMT00014680001</name>
</gene>
<feature type="non-terminal residue" evidence="1">
    <location>
        <position position="1"/>
    </location>
</feature>
<accession>A0A060Z6K2</accession>
<dbReference type="PaxDb" id="8022-A0A060Z6K2"/>
<dbReference type="EMBL" id="FR948873">
    <property type="protein sequence ID" value="CDQ99641.1"/>
    <property type="molecule type" value="Genomic_DNA"/>
</dbReference>
<evidence type="ECO:0000313" key="2">
    <source>
        <dbReference type="Proteomes" id="UP000193380"/>
    </source>
</evidence>
<proteinExistence type="predicted"/>
<reference evidence="1" key="1">
    <citation type="journal article" date="2014" name="Nat. Commun.">
        <title>The rainbow trout genome provides novel insights into evolution after whole-genome duplication in vertebrates.</title>
        <authorList>
            <person name="Berthelot C."/>
            <person name="Brunet F."/>
            <person name="Chalopin D."/>
            <person name="Juanchich A."/>
            <person name="Bernard M."/>
            <person name="Noel B."/>
            <person name="Bento P."/>
            <person name="Da Silva C."/>
            <person name="Labadie K."/>
            <person name="Alberti A."/>
            <person name="Aury J.M."/>
            <person name="Louis A."/>
            <person name="Dehais P."/>
            <person name="Bardou P."/>
            <person name="Montfort J."/>
            <person name="Klopp C."/>
            <person name="Cabau C."/>
            <person name="Gaspin C."/>
            <person name="Thorgaard G.H."/>
            <person name="Boussaha M."/>
            <person name="Quillet E."/>
            <person name="Guyomard R."/>
            <person name="Galiana D."/>
            <person name="Bobe J."/>
            <person name="Volff J.N."/>
            <person name="Genet C."/>
            <person name="Wincker P."/>
            <person name="Jaillon O."/>
            <person name="Roest Crollius H."/>
            <person name="Guiguen Y."/>
        </authorList>
    </citation>
    <scope>NUCLEOTIDE SEQUENCE [LARGE SCALE GENOMIC DNA]</scope>
</reference>
<organism evidence="1 2">
    <name type="scientific">Oncorhynchus mykiss</name>
    <name type="common">Rainbow trout</name>
    <name type="synonym">Salmo gairdneri</name>
    <dbReference type="NCBI Taxonomy" id="8022"/>
    <lineage>
        <taxon>Eukaryota</taxon>
        <taxon>Metazoa</taxon>
        <taxon>Chordata</taxon>
        <taxon>Craniata</taxon>
        <taxon>Vertebrata</taxon>
        <taxon>Euteleostomi</taxon>
        <taxon>Actinopterygii</taxon>
        <taxon>Neopterygii</taxon>
        <taxon>Teleostei</taxon>
        <taxon>Protacanthopterygii</taxon>
        <taxon>Salmoniformes</taxon>
        <taxon>Salmonidae</taxon>
        <taxon>Salmoninae</taxon>
        <taxon>Oncorhynchus</taxon>
    </lineage>
</organism>
<reference evidence="1" key="2">
    <citation type="submission" date="2014-03" db="EMBL/GenBank/DDBJ databases">
        <authorList>
            <person name="Genoscope - CEA"/>
        </authorList>
    </citation>
    <scope>NUCLEOTIDE SEQUENCE</scope>
</reference>
<name>A0A060Z6K2_ONCMY</name>